<dbReference type="InterPro" id="IPR025158">
    <property type="entry name" value="Mg_chelat-rel_C"/>
</dbReference>
<dbReference type="CDD" id="cd00009">
    <property type="entry name" value="AAA"/>
    <property type="match status" value="1"/>
</dbReference>
<keyword evidence="3" id="KW-0067">ATP-binding</keyword>
<dbReference type="InterPro" id="IPR004482">
    <property type="entry name" value="Mg_chelat-rel"/>
</dbReference>
<dbReference type="InterPro" id="IPR045006">
    <property type="entry name" value="CHLI-like"/>
</dbReference>
<evidence type="ECO:0000256" key="2">
    <source>
        <dbReference type="ARBA" id="ARBA00022741"/>
    </source>
</evidence>
<dbReference type="Proteomes" id="UP000177610">
    <property type="component" value="Unassembled WGS sequence"/>
</dbReference>
<accession>A0A1F5N8S5</accession>
<dbReference type="GO" id="GO:0005524">
    <property type="term" value="F:ATP binding"/>
    <property type="evidence" value="ECO:0007669"/>
    <property type="project" value="UniProtKB-KW"/>
</dbReference>
<dbReference type="SUPFAM" id="SSF52540">
    <property type="entry name" value="P-loop containing nucleoside triphosphate hydrolases"/>
    <property type="match status" value="1"/>
</dbReference>
<sequence length="506" mass="55048">MPAKVYATALVGLDAAPIEVEVDISGGLPKTIIVGLPDTAVQEAKERVKSAIKNSNAIFPRSHVAINLAPADLPKNGTHYDLPIALSILLNSGQIFFEPKDKIFLGELALDGSVRAVSGVLSMLLSAKEQGFKKVFVPKENSREASLVSGITIIPIKNLYEVIGYLQNLIKIKPIQAIDWEEILSTPKEIFDLKLIKGQESAKRALEIAASGGHNVLLSGPPGTGKTLLAKALPSILPKPTVDEVLEITKIYSVAGLLNLNKTMITMRPFRSPHHSSSSVALVGGGSNPKPGEISLAHRGVLFMDEFPEFNRSVLENLRQPLEDGVVTVARAAATVEFPAQFTLVAAQNPCPCGYFSDPTKPCICSPSQIAKYHKKISGPMMDRIDLHVEVGRIEYDKLASDAGGESSEEVQSRVQRARDIQTKRFSNLPGLKTNSEMTIKEIKEFCQLGEAEQAFMKAVVVKMYLSARSYHRVLKLARTIADLEDAQSITVTHLAEAVQYRPKVE</sequence>
<dbReference type="SUPFAM" id="SSF54211">
    <property type="entry name" value="Ribosomal protein S5 domain 2-like"/>
    <property type="match status" value="1"/>
</dbReference>
<dbReference type="Gene3D" id="3.30.230.10">
    <property type="match status" value="1"/>
</dbReference>
<dbReference type="InterPro" id="IPR020568">
    <property type="entry name" value="Ribosomal_Su5_D2-typ_SF"/>
</dbReference>
<evidence type="ECO:0000313" key="6">
    <source>
        <dbReference type="Proteomes" id="UP000177610"/>
    </source>
</evidence>
<organism evidence="5 6">
    <name type="scientific">Candidatus Doudnabacteria bacterium RIFCSPHIGHO2_01_FULL_41_86</name>
    <dbReference type="NCBI Taxonomy" id="1817821"/>
    <lineage>
        <taxon>Bacteria</taxon>
        <taxon>Candidatus Doudnaibacteriota</taxon>
    </lineage>
</organism>
<dbReference type="Pfam" id="PF13541">
    <property type="entry name" value="ChlI"/>
    <property type="match status" value="1"/>
</dbReference>
<dbReference type="PANTHER" id="PTHR32039:SF7">
    <property type="entry name" value="COMPETENCE PROTEIN COMM"/>
    <property type="match status" value="1"/>
</dbReference>
<dbReference type="InterPro" id="IPR003593">
    <property type="entry name" value="AAA+_ATPase"/>
</dbReference>
<keyword evidence="2" id="KW-0547">Nucleotide-binding</keyword>
<reference evidence="5 6" key="1">
    <citation type="journal article" date="2016" name="Nat. Commun.">
        <title>Thousands of microbial genomes shed light on interconnected biogeochemical processes in an aquifer system.</title>
        <authorList>
            <person name="Anantharaman K."/>
            <person name="Brown C.T."/>
            <person name="Hug L.A."/>
            <person name="Sharon I."/>
            <person name="Castelle C.J."/>
            <person name="Probst A.J."/>
            <person name="Thomas B.C."/>
            <person name="Singh A."/>
            <person name="Wilkins M.J."/>
            <person name="Karaoz U."/>
            <person name="Brodie E.L."/>
            <person name="Williams K.H."/>
            <person name="Hubbard S.S."/>
            <person name="Banfield J.F."/>
        </authorList>
    </citation>
    <scope>NUCLEOTIDE SEQUENCE [LARGE SCALE GENOMIC DNA]</scope>
</reference>
<dbReference type="NCBIfam" id="TIGR00368">
    <property type="entry name" value="YifB family Mg chelatase-like AAA ATPase"/>
    <property type="match status" value="1"/>
</dbReference>
<dbReference type="PRINTS" id="PR01657">
    <property type="entry name" value="MCMFAMILY"/>
</dbReference>
<dbReference type="InterPro" id="IPR001208">
    <property type="entry name" value="MCM_dom"/>
</dbReference>
<evidence type="ECO:0000256" key="3">
    <source>
        <dbReference type="ARBA" id="ARBA00022840"/>
    </source>
</evidence>
<dbReference type="AlphaFoldDB" id="A0A1F5N8S5"/>
<evidence type="ECO:0000313" key="5">
    <source>
        <dbReference type="EMBL" id="OGE73998.1"/>
    </source>
</evidence>
<dbReference type="InterPro" id="IPR027417">
    <property type="entry name" value="P-loop_NTPase"/>
</dbReference>
<feature type="domain" description="MCM C-terminal AAA(+) ATPase" evidence="4">
    <location>
        <begin position="292"/>
        <end position="387"/>
    </location>
</feature>
<dbReference type="Pfam" id="PF01078">
    <property type="entry name" value="Mg_chelatase"/>
    <property type="match status" value="1"/>
</dbReference>
<comment type="similarity">
    <text evidence="1">Belongs to the Mg-chelatase subunits D/I family. ComM subfamily.</text>
</comment>
<comment type="caution">
    <text evidence="5">The sequence shown here is derived from an EMBL/GenBank/DDBJ whole genome shotgun (WGS) entry which is preliminary data.</text>
</comment>
<dbReference type="SMART" id="SM00382">
    <property type="entry name" value="AAA"/>
    <property type="match status" value="1"/>
</dbReference>
<dbReference type="Gene3D" id="3.40.50.300">
    <property type="entry name" value="P-loop containing nucleotide triphosphate hydrolases"/>
    <property type="match status" value="1"/>
</dbReference>
<dbReference type="PANTHER" id="PTHR32039">
    <property type="entry name" value="MAGNESIUM-CHELATASE SUBUNIT CHLI"/>
    <property type="match status" value="1"/>
</dbReference>
<dbReference type="Pfam" id="PF13335">
    <property type="entry name" value="Mg_chelatase_C"/>
    <property type="match status" value="1"/>
</dbReference>
<name>A0A1F5N8S5_9BACT</name>
<dbReference type="InterPro" id="IPR014721">
    <property type="entry name" value="Ribsml_uS5_D2-typ_fold_subgr"/>
</dbReference>
<dbReference type="EMBL" id="MFEH01000003">
    <property type="protein sequence ID" value="OGE73998.1"/>
    <property type="molecule type" value="Genomic_DNA"/>
</dbReference>
<dbReference type="GO" id="GO:0003677">
    <property type="term" value="F:DNA binding"/>
    <property type="evidence" value="ECO:0007669"/>
    <property type="project" value="InterPro"/>
</dbReference>
<dbReference type="InterPro" id="IPR000523">
    <property type="entry name" value="Mg_chelatse_chII-like_cat_dom"/>
</dbReference>
<gene>
    <name evidence="5" type="ORF">A2717_00505</name>
</gene>
<evidence type="ECO:0000256" key="1">
    <source>
        <dbReference type="ARBA" id="ARBA00006354"/>
    </source>
</evidence>
<dbReference type="PROSITE" id="PS50051">
    <property type="entry name" value="MCM_2"/>
    <property type="match status" value="1"/>
</dbReference>
<proteinExistence type="inferred from homology"/>
<evidence type="ECO:0000259" key="4">
    <source>
        <dbReference type="PROSITE" id="PS50051"/>
    </source>
</evidence>
<dbReference type="STRING" id="1817821.A2717_00505"/>
<protein>
    <submittedName>
        <fullName evidence="5">Magnesium chelatase</fullName>
    </submittedName>
</protein>